<evidence type="ECO:0000256" key="1">
    <source>
        <dbReference type="SAM" id="Phobius"/>
    </source>
</evidence>
<feature type="transmembrane region" description="Helical" evidence="1">
    <location>
        <begin position="38"/>
        <end position="58"/>
    </location>
</feature>
<gene>
    <name evidence="2" type="ORF">GCM10009844_16970</name>
</gene>
<keyword evidence="1" id="KW-0812">Transmembrane</keyword>
<comment type="caution">
    <text evidence="2">The sequence shown here is derived from an EMBL/GenBank/DDBJ whole genome shotgun (WGS) entry which is preliminary data.</text>
</comment>
<dbReference type="RefSeq" id="WP_344150070.1">
    <property type="nucleotide sequence ID" value="NZ_BAAAQR010000004.1"/>
</dbReference>
<sequence length="414" mass="44433">MNASLRDLNDRADALVPPSFDIDGIVERGDARLRRRRAAVAAGAACLVAAAVVAGAALTGANQQSGQPARNPTPTPKLAEAPAHRLTYADDYRERWSPGPHWLIQSIQYGDQRIRLDVDAMHMDVTDDGVVLVDEHGGVHLADGSTVERIGETAQQDLPWASGRVDSGNAGSLVSWFTPAEPTASLVVYDTSERRVVAEQEIPRCSSGCPQMGIVGDRVYVDDPVDETAASGPQNRVLAFDVSRGDVTATDTRAFWDDLRDQPRALVKSNDPRSGEVVAIDAWLATRGDRLALQWLVSETGPDVDGDGRGDGRAVFGYGGYDTGGRPVDLRLPEGYTPTDTYRLFQWLDDDRFAVIGAVGDGSLPDVPHGEGYADILVCDLASARCDLVSPGPDRRASYTDGGFRLVPDLDAPN</sequence>
<evidence type="ECO:0000313" key="2">
    <source>
        <dbReference type="EMBL" id="GAA2143968.1"/>
    </source>
</evidence>
<dbReference type="Proteomes" id="UP001501771">
    <property type="component" value="Unassembled WGS sequence"/>
</dbReference>
<protein>
    <recommendedName>
        <fullName evidence="4">WD40 repeat domain-containing protein</fullName>
    </recommendedName>
</protein>
<keyword evidence="3" id="KW-1185">Reference proteome</keyword>
<organism evidence="2 3">
    <name type="scientific">Nocardioides koreensis</name>
    <dbReference type="NCBI Taxonomy" id="433651"/>
    <lineage>
        <taxon>Bacteria</taxon>
        <taxon>Bacillati</taxon>
        <taxon>Actinomycetota</taxon>
        <taxon>Actinomycetes</taxon>
        <taxon>Propionibacteriales</taxon>
        <taxon>Nocardioidaceae</taxon>
        <taxon>Nocardioides</taxon>
    </lineage>
</organism>
<evidence type="ECO:0008006" key="4">
    <source>
        <dbReference type="Google" id="ProtNLM"/>
    </source>
</evidence>
<dbReference type="EMBL" id="BAAAQR010000004">
    <property type="protein sequence ID" value="GAA2143968.1"/>
    <property type="molecule type" value="Genomic_DNA"/>
</dbReference>
<keyword evidence="1" id="KW-1133">Transmembrane helix</keyword>
<proteinExistence type="predicted"/>
<name>A0ABP5LD34_9ACTN</name>
<accession>A0ABP5LD34</accession>
<evidence type="ECO:0000313" key="3">
    <source>
        <dbReference type="Proteomes" id="UP001501771"/>
    </source>
</evidence>
<keyword evidence="1" id="KW-0472">Membrane</keyword>
<reference evidence="3" key="1">
    <citation type="journal article" date="2019" name="Int. J. Syst. Evol. Microbiol.">
        <title>The Global Catalogue of Microorganisms (GCM) 10K type strain sequencing project: providing services to taxonomists for standard genome sequencing and annotation.</title>
        <authorList>
            <consortium name="The Broad Institute Genomics Platform"/>
            <consortium name="The Broad Institute Genome Sequencing Center for Infectious Disease"/>
            <person name="Wu L."/>
            <person name="Ma J."/>
        </authorList>
    </citation>
    <scope>NUCLEOTIDE SEQUENCE [LARGE SCALE GENOMIC DNA]</scope>
    <source>
        <strain evidence="3">JCM 16022</strain>
    </source>
</reference>